<name>A0A1X1UYF2_MYCGS</name>
<keyword evidence="2" id="KW-1185">Reference proteome</keyword>
<sequence length="94" mass="10100">MLGARNSAPRNLVAVVPPSNGASSPVGSSVIDEPVREGARRMLAETLRAEVDAYIDPFSEVRDDNGHLSACRKCVQGKLSCTVKSWDLVYDVVV</sequence>
<evidence type="ECO:0000313" key="1">
    <source>
        <dbReference type="EMBL" id="ORV61860.1"/>
    </source>
</evidence>
<dbReference type="Proteomes" id="UP000193738">
    <property type="component" value="Unassembled WGS sequence"/>
</dbReference>
<comment type="caution">
    <text evidence="1">The sequence shown here is derived from an EMBL/GenBank/DDBJ whole genome shotgun (WGS) entry which is preliminary data.</text>
</comment>
<gene>
    <name evidence="1" type="ORF">AWC07_17230</name>
</gene>
<dbReference type="STRING" id="1777.AWC07_17230"/>
<accession>A0A1X1UYF2</accession>
<protein>
    <submittedName>
        <fullName evidence="1">Uncharacterized protein</fullName>
    </submittedName>
</protein>
<dbReference type="AlphaFoldDB" id="A0A1X1UYF2"/>
<dbReference type="EMBL" id="LQOX01000139">
    <property type="protein sequence ID" value="ORV61860.1"/>
    <property type="molecule type" value="Genomic_DNA"/>
</dbReference>
<organism evidence="1 2">
    <name type="scientific">Mycobacterium gastri</name>
    <dbReference type="NCBI Taxonomy" id="1777"/>
    <lineage>
        <taxon>Bacteria</taxon>
        <taxon>Bacillati</taxon>
        <taxon>Actinomycetota</taxon>
        <taxon>Actinomycetes</taxon>
        <taxon>Mycobacteriales</taxon>
        <taxon>Mycobacteriaceae</taxon>
        <taxon>Mycobacterium</taxon>
    </lineage>
</organism>
<evidence type="ECO:0000313" key="2">
    <source>
        <dbReference type="Proteomes" id="UP000193738"/>
    </source>
</evidence>
<reference evidence="1 2" key="1">
    <citation type="submission" date="2016-01" db="EMBL/GenBank/DDBJ databases">
        <title>The new phylogeny of the genus Mycobacterium.</title>
        <authorList>
            <person name="Tarcisio F."/>
            <person name="Conor M."/>
            <person name="Antonella G."/>
            <person name="Elisabetta G."/>
            <person name="Giulia F.S."/>
            <person name="Sara T."/>
            <person name="Anna F."/>
            <person name="Clotilde B."/>
            <person name="Roberto B."/>
            <person name="Veronica D.S."/>
            <person name="Fabio R."/>
            <person name="Monica P."/>
            <person name="Olivier J."/>
            <person name="Enrico T."/>
            <person name="Nicola S."/>
        </authorList>
    </citation>
    <scope>NUCLEOTIDE SEQUENCE [LARGE SCALE GENOMIC DNA]</scope>
    <source>
        <strain evidence="1 2">DSM 43505</strain>
    </source>
</reference>
<proteinExistence type="predicted"/>